<dbReference type="InterPro" id="IPR020846">
    <property type="entry name" value="MFS_dom"/>
</dbReference>
<dbReference type="Proteomes" id="UP000294682">
    <property type="component" value="Unassembled WGS sequence"/>
</dbReference>
<dbReference type="InterPro" id="IPR036259">
    <property type="entry name" value="MFS_trans_sf"/>
</dbReference>
<dbReference type="PROSITE" id="PS50850">
    <property type="entry name" value="MFS"/>
    <property type="match status" value="1"/>
</dbReference>
<dbReference type="PANTHER" id="PTHR43414">
    <property type="entry name" value="MULTIDRUG RESISTANCE PROTEIN MDTG"/>
    <property type="match status" value="1"/>
</dbReference>
<feature type="transmembrane region" description="Helical" evidence="7">
    <location>
        <begin position="26"/>
        <end position="47"/>
    </location>
</feature>
<name>A0A9X8UHZ6_9FIRM</name>
<keyword evidence="5 7" id="KW-1133">Transmembrane helix</keyword>
<evidence type="ECO:0000256" key="7">
    <source>
        <dbReference type="SAM" id="Phobius"/>
    </source>
</evidence>
<proteinExistence type="predicted"/>
<dbReference type="PANTHER" id="PTHR43414:SF6">
    <property type="entry name" value="MULTIDRUG RESISTANCE PROTEIN MDTG"/>
    <property type="match status" value="1"/>
</dbReference>
<feature type="domain" description="Major facilitator superfamily (MFS) profile" evidence="8">
    <location>
        <begin position="1"/>
        <end position="416"/>
    </location>
</feature>
<organism evidence="9 10">
    <name type="scientific">Harryflintia acetispora</name>
    <dbReference type="NCBI Taxonomy" id="1849041"/>
    <lineage>
        <taxon>Bacteria</taxon>
        <taxon>Bacillati</taxon>
        <taxon>Bacillota</taxon>
        <taxon>Clostridia</taxon>
        <taxon>Eubacteriales</taxon>
        <taxon>Oscillospiraceae</taxon>
        <taxon>Harryflintia</taxon>
    </lineage>
</organism>
<dbReference type="Gene3D" id="1.20.1250.20">
    <property type="entry name" value="MFS general substrate transporter like domains"/>
    <property type="match status" value="2"/>
</dbReference>
<keyword evidence="4 7" id="KW-0812">Transmembrane</keyword>
<feature type="transmembrane region" description="Helical" evidence="7">
    <location>
        <begin position="275"/>
        <end position="292"/>
    </location>
</feature>
<dbReference type="InterPro" id="IPR011701">
    <property type="entry name" value="MFS"/>
</dbReference>
<dbReference type="GO" id="GO:0022857">
    <property type="term" value="F:transmembrane transporter activity"/>
    <property type="evidence" value="ECO:0007669"/>
    <property type="project" value="InterPro"/>
</dbReference>
<feature type="transmembrane region" description="Helical" evidence="7">
    <location>
        <begin position="304"/>
        <end position="321"/>
    </location>
</feature>
<evidence type="ECO:0000256" key="1">
    <source>
        <dbReference type="ARBA" id="ARBA00004651"/>
    </source>
</evidence>
<evidence type="ECO:0000256" key="3">
    <source>
        <dbReference type="ARBA" id="ARBA00022475"/>
    </source>
</evidence>
<evidence type="ECO:0000256" key="2">
    <source>
        <dbReference type="ARBA" id="ARBA00022448"/>
    </source>
</evidence>
<comment type="subcellular location">
    <subcellularLocation>
        <location evidence="1">Cell membrane</location>
        <topology evidence="1">Multi-pass membrane protein</topology>
    </subcellularLocation>
</comment>
<evidence type="ECO:0000256" key="5">
    <source>
        <dbReference type="ARBA" id="ARBA00022989"/>
    </source>
</evidence>
<feature type="transmembrane region" description="Helical" evidence="7">
    <location>
        <begin position="363"/>
        <end position="385"/>
    </location>
</feature>
<keyword evidence="3" id="KW-1003">Cell membrane</keyword>
<accession>A0A9X8UHZ6</accession>
<feature type="transmembrane region" description="Helical" evidence="7">
    <location>
        <begin position="144"/>
        <end position="168"/>
    </location>
</feature>
<comment type="caution">
    <text evidence="9">The sequence shown here is derived from an EMBL/GenBank/DDBJ whole genome shotgun (WGS) entry which is preliminary data.</text>
</comment>
<evidence type="ECO:0000259" key="8">
    <source>
        <dbReference type="PROSITE" id="PS50850"/>
    </source>
</evidence>
<keyword evidence="6 7" id="KW-0472">Membrane</keyword>
<dbReference type="Pfam" id="PF07690">
    <property type="entry name" value="MFS_1"/>
    <property type="match status" value="1"/>
</dbReference>
<dbReference type="GO" id="GO:0005886">
    <property type="term" value="C:plasma membrane"/>
    <property type="evidence" value="ECO:0007669"/>
    <property type="project" value="UniProtKB-SubCell"/>
</dbReference>
<feature type="transmembrane region" description="Helical" evidence="7">
    <location>
        <begin position="327"/>
        <end position="343"/>
    </location>
</feature>
<dbReference type="RefSeq" id="WP_132084890.1">
    <property type="nucleotide sequence ID" value="NZ_SLUK01000009.1"/>
</dbReference>
<dbReference type="EMBL" id="SLUK01000009">
    <property type="protein sequence ID" value="TCL42594.1"/>
    <property type="molecule type" value="Genomic_DNA"/>
</dbReference>
<evidence type="ECO:0000313" key="9">
    <source>
        <dbReference type="EMBL" id="TCL42594.1"/>
    </source>
</evidence>
<feature type="transmembrane region" description="Helical" evidence="7">
    <location>
        <begin position="391"/>
        <end position="410"/>
    </location>
</feature>
<feature type="transmembrane region" description="Helical" evidence="7">
    <location>
        <begin position="91"/>
        <end position="124"/>
    </location>
</feature>
<keyword evidence="2" id="KW-0813">Transport</keyword>
<evidence type="ECO:0000256" key="4">
    <source>
        <dbReference type="ARBA" id="ARBA00022692"/>
    </source>
</evidence>
<evidence type="ECO:0000313" key="10">
    <source>
        <dbReference type="Proteomes" id="UP000294682"/>
    </source>
</evidence>
<gene>
    <name evidence="9" type="ORF">EDD78_10959</name>
</gene>
<feature type="transmembrane region" description="Helical" evidence="7">
    <location>
        <begin position="240"/>
        <end position="263"/>
    </location>
</feature>
<evidence type="ECO:0000256" key="6">
    <source>
        <dbReference type="ARBA" id="ARBA00023136"/>
    </source>
</evidence>
<sequence>MKAISALLRRNRFLDELLSIEGNAKYCILTLPFQMIVYSLYTPFASLYMKELGLSDSQIGTVVTVGLISQMASSFIGGMVTDKIGRRKSNLLFDAVAYVTSALLMAVAHNFWYFVIAQGFYGLFQASNNAWNGLIGEDCEPDKISLVFSGLQVIQLLTTFLAPIAIFFIDRYDLVPTMRVIYGIATVTISMKILLLYHFDHETEMGKRRMAETRDIPLYKMFAGYRGVLGIIFKTPATFLLLAIVIIANVITVVCNNFFSLYISNTLGVSDAVVGYVPLVRAAILLLFMFGVQHWINSLPYKPVMIIGLLIYIVGFVSLILARESLIGLYIYIPLEAVAYAFVMPRKDALLTLFVDKHDRSKVFGMLYVIVLGVSAPFGSIIGALSDSNQVYPLILVILLCVLGCLLVLFGRSDLRQGETEEAPAAAGEL</sequence>
<dbReference type="SUPFAM" id="SSF103473">
    <property type="entry name" value="MFS general substrate transporter"/>
    <property type="match status" value="1"/>
</dbReference>
<feature type="transmembrane region" description="Helical" evidence="7">
    <location>
        <begin position="180"/>
        <end position="197"/>
    </location>
</feature>
<feature type="transmembrane region" description="Helical" evidence="7">
    <location>
        <begin position="59"/>
        <end position="79"/>
    </location>
</feature>
<reference evidence="9 10" key="1">
    <citation type="submission" date="2019-03" db="EMBL/GenBank/DDBJ databases">
        <title>Genomic Encyclopedia of Type Strains, Phase IV (KMG-IV): sequencing the most valuable type-strain genomes for metagenomic binning, comparative biology and taxonomic classification.</title>
        <authorList>
            <person name="Goeker M."/>
        </authorList>
    </citation>
    <scope>NUCLEOTIDE SEQUENCE [LARGE SCALE GENOMIC DNA]</scope>
    <source>
        <strain evidence="9 10">DSM 100433</strain>
    </source>
</reference>
<protein>
    <submittedName>
        <fullName evidence="9">MFS transporter</fullName>
    </submittedName>
</protein>
<keyword evidence="10" id="KW-1185">Reference proteome</keyword>
<dbReference type="AlphaFoldDB" id="A0A9X8UHZ6"/>